<dbReference type="InterPro" id="IPR051803">
    <property type="entry name" value="TA_system_RelE-like_toxin"/>
</dbReference>
<dbReference type="InterPro" id="IPR007712">
    <property type="entry name" value="RelE/ParE_toxin"/>
</dbReference>
<comment type="similarity">
    <text evidence="1">Belongs to the RelE toxin family.</text>
</comment>
<gene>
    <name evidence="3" type="ORF">MNBD_GAMMA03-360</name>
</gene>
<sequence>MSKKQVIVRPEAESDIKDAYQWYEAQRKGLGENFLLCIEEALSRASRNPAIYSVVHKDVRRILIHRFPFGLFFIEREKSISILAVLHARRNPKTWKGRT</sequence>
<protein>
    <recommendedName>
        <fullName evidence="4">Death on curing protein, Doc toxin</fullName>
    </recommendedName>
</protein>
<dbReference type="PANTHER" id="PTHR33755:SF8">
    <property type="entry name" value="TOXIN PARE2"/>
    <property type="match status" value="1"/>
</dbReference>
<name>A0A3B0VQS8_9ZZZZ</name>
<dbReference type="InterPro" id="IPR035093">
    <property type="entry name" value="RelE/ParE_toxin_dom_sf"/>
</dbReference>
<evidence type="ECO:0000256" key="1">
    <source>
        <dbReference type="ARBA" id="ARBA00006226"/>
    </source>
</evidence>
<accession>A0A3B0VQS8</accession>
<proteinExistence type="inferred from homology"/>
<evidence type="ECO:0000313" key="3">
    <source>
        <dbReference type="EMBL" id="VAW45281.1"/>
    </source>
</evidence>
<dbReference type="Pfam" id="PF05016">
    <property type="entry name" value="ParE_toxin"/>
    <property type="match status" value="1"/>
</dbReference>
<keyword evidence="2" id="KW-1277">Toxin-antitoxin system</keyword>
<dbReference type="PANTHER" id="PTHR33755">
    <property type="entry name" value="TOXIN PARE1-RELATED"/>
    <property type="match status" value="1"/>
</dbReference>
<dbReference type="EMBL" id="UOFC01000051">
    <property type="protein sequence ID" value="VAW45281.1"/>
    <property type="molecule type" value="Genomic_DNA"/>
</dbReference>
<evidence type="ECO:0000256" key="2">
    <source>
        <dbReference type="ARBA" id="ARBA00022649"/>
    </source>
</evidence>
<evidence type="ECO:0008006" key="4">
    <source>
        <dbReference type="Google" id="ProtNLM"/>
    </source>
</evidence>
<reference evidence="3" key="1">
    <citation type="submission" date="2018-06" db="EMBL/GenBank/DDBJ databases">
        <authorList>
            <person name="Zhirakovskaya E."/>
        </authorList>
    </citation>
    <scope>NUCLEOTIDE SEQUENCE</scope>
</reference>
<dbReference type="AlphaFoldDB" id="A0A3B0VQS8"/>
<dbReference type="Gene3D" id="3.30.2310.20">
    <property type="entry name" value="RelE-like"/>
    <property type="match status" value="1"/>
</dbReference>
<organism evidence="3">
    <name type="scientific">hydrothermal vent metagenome</name>
    <dbReference type="NCBI Taxonomy" id="652676"/>
    <lineage>
        <taxon>unclassified sequences</taxon>
        <taxon>metagenomes</taxon>
        <taxon>ecological metagenomes</taxon>
    </lineage>
</organism>